<sequence>MDYNEEDPFASFEDLTNLLLKMQKKTFTISGDNNQYKPYMDPRDFNVLWRSYIYSLGQRSELLPRIQDDELDMFEKMNIGEQISKLNIFLRSEFYYCYLCGKQYASEEELYEKCPGITKADHT</sequence>
<feature type="domain" description="DUF4187" evidence="1">
    <location>
        <begin position="68"/>
        <end position="122"/>
    </location>
</feature>
<name>G0VE59_NAUCA</name>
<reference key="2">
    <citation type="submission" date="2011-08" db="EMBL/GenBank/DDBJ databases">
        <title>Genome sequence of Naumovozyma castellii.</title>
        <authorList>
            <person name="Gordon J.L."/>
            <person name="Armisen D."/>
            <person name="Proux-Wera E."/>
            <person name="OhEigeartaigh S.S."/>
            <person name="Byrne K.P."/>
            <person name="Wolfe K.H."/>
        </authorList>
    </citation>
    <scope>NUCLEOTIDE SEQUENCE</scope>
    <source>
        <strain>Type strain:CBS 4309</strain>
    </source>
</reference>
<proteinExistence type="predicted"/>
<dbReference type="GO" id="GO:0000776">
    <property type="term" value="C:kinetochore"/>
    <property type="evidence" value="ECO:0007669"/>
    <property type="project" value="TreeGrafter"/>
</dbReference>
<dbReference type="eggNOG" id="KOG1994">
    <property type="taxonomic scope" value="Eukaryota"/>
</dbReference>
<dbReference type="EMBL" id="HE576755">
    <property type="protein sequence ID" value="CCC69850.1"/>
    <property type="molecule type" value="Genomic_DNA"/>
</dbReference>
<dbReference type="GeneID" id="96903456"/>
<dbReference type="SMART" id="SM01173">
    <property type="entry name" value="DUF4187"/>
    <property type="match status" value="1"/>
</dbReference>
<keyword evidence="3" id="KW-1185">Reference proteome</keyword>
<dbReference type="AlphaFoldDB" id="G0VE59"/>
<gene>
    <name evidence="2" type="primary">NCAS0D02690</name>
    <name evidence="2" type="ordered locus">NCAS_0D02690</name>
</gene>
<dbReference type="FunCoup" id="G0VE59">
    <property type="interactions" value="258"/>
</dbReference>
<evidence type="ECO:0000259" key="1">
    <source>
        <dbReference type="SMART" id="SM01173"/>
    </source>
</evidence>
<dbReference type="PANTHER" id="PTHR21032:SF0">
    <property type="entry name" value="G PATCH DOMAIN-CONTAINING PROTEIN 11"/>
    <property type="match status" value="1"/>
</dbReference>
<dbReference type="Proteomes" id="UP000001640">
    <property type="component" value="Chromosome 4"/>
</dbReference>
<dbReference type="InterPro" id="IPR025239">
    <property type="entry name" value="DUF4187"/>
</dbReference>
<accession>G0VE59</accession>
<dbReference type="HOGENOM" id="CLU_2015866_0_0_1"/>
<dbReference type="RefSeq" id="XP_003676211.1">
    <property type="nucleotide sequence ID" value="XM_003676163.1"/>
</dbReference>
<dbReference type="PANTHER" id="PTHR21032">
    <property type="entry name" value="G PATCH DOMAIN-CONTAINING PROTEIN 11"/>
    <property type="match status" value="1"/>
</dbReference>
<dbReference type="Pfam" id="PF13821">
    <property type="entry name" value="DUF4187"/>
    <property type="match status" value="1"/>
</dbReference>
<protein>
    <recommendedName>
        <fullName evidence="1">DUF4187 domain-containing protein</fullName>
    </recommendedName>
</protein>
<organism evidence="2 3">
    <name type="scientific">Naumovozyma castellii</name>
    <name type="common">Yeast</name>
    <name type="synonym">Saccharomyces castellii</name>
    <dbReference type="NCBI Taxonomy" id="27288"/>
    <lineage>
        <taxon>Eukaryota</taxon>
        <taxon>Fungi</taxon>
        <taxon>Dikarya</taxon>
        <taxon>Ascomycota</taxon>
        <taxon>Saccharomycotina</taxon>
        <taxon>Saccharomycetes</taxon>
        <taxon>Saccharomycetales</taxon>
        <taxon>Saccharomycetaceae</taxon>
        <taxon>Naumovozyma</taxon>
    </lineage>
</organism>
<evidence type="ECO:0000313" key="3">
    <source>
        <dbReference type="Proteomes" id="UP000001640"/>
    </source>
</evidence>
<reference evidence="2 3" key="1">
    <citation type="journal article" date="2011" name="Proc. Natl. Acad. Sci. U.S.A.">
        <title>Evolutionary erosion of yeast sex chromosomes by mating-type switching accidents.</title>
        <authorList>
            <person name="Gordon J.L."/>
            <person name="Armisen D."/>
            <person name="Proux-Wera E."/>
            <person name="Oheigeartaigh S.S."/>
            <person name="Byrne K.P."/>
            <person name="Wolfe K.H."/>
        </authorList>
    </citation>
    <scope>NUCLEOTIDE SEQUENCE [LARGE SCALE GENOMIC DNA]</scope>
    <source>
        <strain evidence="3">ATCC 76901 / BCRC 22586 / CBS 4309 / NBRC 1992 / NRRL Y-12630</strain>
    </source>
</reference>
<dbReference type="InterPro" id="IPR039249">
    <property type="entry name" value="GPATCH11"/>
</dbReference>
<dbReference type="OMA" id="FLRTEFY"/>
<dbReference type="InParanoid" id="G0VE59"/>
<dbReference type="OrthoDB" id="786951at2759"/>
<dbReference type="KEGG" id="ncs:NCAS_0D02690"/>
<evidence type="ECO:0000313" key="2">
    <source>
        <dbReference type="EMBL" id="CCC69850.1"/>
    </source>
</evidence>